<evidence type="ECO:0000256" key="1">
    <source>
        <dbReference type="SAM" id="MobiDB-lite"/>
    </source>
</evidence>
<dbReference type="InterPro" id="IPR036890">
    <property type="entry name" value="HATPase_C_sf"/>
</dbReference>
<dbReference type="GO" id="GO:0005524">
    <property type="term" value="F:ATP binding"/>
    <property type="evidence" value="ECO:0007669"/>
    <property type="project" value="UniProtKB-KW"/>
</dbReference>
<dbReference type="SUPFAM" id="SSF55874">
    <property type="entry name" value="ATPase domain of HSP90 chaperone/DNA topoisomerase II/histidine kinase"/>
    <property type="match status" value="1"/>
</dbReference>
<evidence type="ECO:0000313" key="4">
    <source>
        <dbReference type="Proteomes" id="UP001595851"/>
    </source>
</evidence>
<name>A0ABV8GST0_9ACTN</name>
<comment type="caution">
    <text evidence="3">The sequence shown here is derived from an EMBL/GenBank/DDBJ whole genome shotgun (WGS) entry which is preliminary data.</text>
</comment>
<sequence length="149" mass="16611">MQASLHPPMAGQQTFVIKQTDPELIPAKARVTITNWVGANHARVWELQTVASELVTNAIRYGIGPEAGWVRMRLSSEPGNFHFAVTDPGRSEQFPQIRKADDGSSPDINPGPEVGRFRGLRVVHEITGGFWGHYVNSFHERVVWALISR</sequence>
<dbReference type="Pfam" id="PF13581">
    <property type="entry name" value="HATPase_c_2"/>
    <property type="match status" value="1"/>
</dbReference>
<keyword evidence="3" id="KW-0547">Nucleotide-binding</keyword>
<keyword evidence="3" id="KW-0067">ATP-binding</keyword>
<proteinExistence type="predicted"/>
<accession>A0ABV8GST0</accession>
<organism evidence="3 4">
    <name type="scientific">Nonomuraea purpurea</name>
    <dbReference type="NCBI Taxonomy" id="1849276"/>
    <lineage>
        <taxon>Bacteria</taxon>
        <taxon>Bacillati</taxon>
        <taxon>Actinomycetota</taxon>
        <taxon>Actinomycetes</taxon>
        <taxon>Streptosporangiales</taxon>
        <taxon>Streptosporangiaceae</taxon>
        <taxon>Nonomuraea</taxon>
    </lineage>
</organism>
<dbReference type="RefSeq" id="WP_379535591.1">
    <property type="nucleotide sequence ID" value="NZ_JBHSBI010000050.1"/>
</dbReference>
<gene>
    <name evidence="3" type="ORF">ACFOY2_51860</name>
</gene>
<dbReference type="Proteomes" id="UP001595851">
    <property type="component" value="Unassembled WGS sequence"/>
</dbReference>
<feature type="domain" description="Histidine kinase/HSP90-like ATPase" evidence="2">
    <location>
        <begin position="21"/>
        <end position="126"/>
    </location>
</feature>
<evidence type="ECO:0000259" key="2">
    <source>
        <dbReference type="Pfam" id="PF13581"/>
    </source>
</evidence>
<evidence type="ECO:0000313" key="3">
    <source>
        <dbReference type="EMBL" id="MFC4015788.1"/>
    </source>
</evidence>
<dbReference type="InterPro" id="IPR003594">
    <property type="entry name" value="HATPase_dom"/>
</dbReference>
<protein>
    <submittedName>
        <fullName evidence="3">ATP-binding protein</fullName>
    </submittedName>
</protein>
<dbReference type="Gene3D" id="3.30.565.10">
    <property type="entry name" value="Histidine kinase-like ATPase, C-terminal domain"/>
    <property type="match status" value="1"/>
</dbReference>
<dbReference type="CDD" id="cd16936">
    <property type="entry name" value="HATPase_RsbW-like"/>
    <property type="match status" value="1"/>
</dbReference>
<reference evidence="4" key="1">
    <citation type="journal article" date="2019" name="Int. J. Syst. Evol. Microbiol.">
        <title>The Global Catalogue of Microorganisms (GCM) 10K type strain sequencing project: providing services to taxonomists for standard genome sequencing and annotation.</title>
        <authorList>
            <consortium name="The Broad Institute Genomics Platform"/>
            <consortium name="The Broad Institute Genome Sequencing Center for Infectious Disease"/>
            <person name="Wu L."/>
            <person name="Ma J."/>
        </authorList>
    </citation>
    <scope>NUCLEOTIDE SEQUENCE [LARGE SCALE GENOMIC DNA]</scope>
    <source>
        <strain evidence="4">TBRC 1276</strain>
    </source>
</reference>
<keyword evidence="4" id="KW-1185">Reference proteome</keyword>
<dbReference type="EMBL" id="JBHSBI010000050">
    <property type="protein sequence ID" value="MFC4015788.1"/>
    <property type="molecule type" value="Genomic_DNA"/>
</dbReference>
<feature type="region of interest" description="Disordered" evidence="1">
    <location>
        <begin position="90"/>
        <end position="111"/>
    </location>
</feature>